<name>A0A933SFU7_UNCEI</name>
<reference evidence="4" key="1">
    <citation type="submission" date="2020-07" db="EMBL/GenBank/DDBJ databases">
        <title>Huge and variable diversity of episymbiotic CPR bacteria and DPANN archaea in groundwater ecosystems.</title>
        <authorList>
            <person name="He C.Y."/>
            <person name="Keren R."/>
            <person name="Whittaker M."/>
            <person name="Farag I.F."/>
            <person name="Doudna J."/>
            <person name="Cate J.H.D."/>
            <person name="Banfield J.F."/>
        </authorList>
    </citation>
    <scope>NUCLEOTIDE SEQUENCE</scope>
    <source>
        <strain evidence="4">NC_groundwater_1813_Pr3_B-0.1um_71_17</strain>
    </source>
</reference>
<dbReference type="GO" id="GO:0052689">
    <property type="term" value="F:carboxylic ester hydrolase activity"/>
    <property type="evidence" value="ECO:0007669"/>
    <property type="project" value="UniProtKB-ARBA"/>
</dbReference>
<keyword evidence="2" id="KW-0732">Signal</keyword>
<dbReference type="GO" id="GO:0008236">
    <property type="term" value="F:serine-type peptidase activity"/>
    <property type="evidence" value="ECO:0007669"/>
    <property type="project" value="InterPro"/>
</dbReference>
<dbReference type="EMBL" id="JACRIW010000113">
    <property type="protein sequence ID" value="MBI5170943.1"/>
    <property type="molecule type" value="Genomic_DNA"/>
</dbReference>
<evidence type="ECO:0000313" key="5">
    <source>
        <dbReference type="Proteomes" id="UP000696931"/>
    </source>
</evidence>
<proteinExistence type="predicted"/>
<dbReference type="PANTHER" id="PTHR22946:SF9">
    <property type="entry name" value="POLYKETIDE TRANSFERASE AF380"/>
    <property type="match status" value="1"/>
</dbReference>
<keyword evidence="1" id="KW-0378">Hydrolase</keyword>
<feature type="signal peptide" evidence="2">
    <location>
        <begin position="1"/>
        <end position="30"/>
    </location>
</feature>
<evidence type="ECO:0000256" key="2">
    <source>
        <dbReference type="SAM" id="SignalP"/>
    </source>
</evidence>
<dbReference type="InterPro" id="IPR029058">
    <property type="entry name" value="AB_hydrolase_fold"/>
</dbReference>
<dbReference type="InterPro" id="IPR001375">
    <property type="entry name" value="Peptidase_S9_cat"/>
</dbReference>
<evidence type="ECO:0000256" key="1">
    <source>
        <dbReference type="ARBA" id="ARBA00022801"/>
    </source>
</evidence>
<gene>
    <name evidence="4" type="ORF">HZA61_15745</name>
</gene>
<protein>
    <submittedName>
        <fullName evidence="4">Prolyl oligopeptidase family serine peptidase</fullName>
    </submittedName>
</protein>
<organism evidence="4 5">
    <name type="scientific">Eiseniibacteriota bacterium</name>
    <dbReference type="NCBI Taxonomy" id="2212470"/>
    <lineage>
        <taxon>Bacteria</taxon>
        <taxon>Candidatus Eiseniibacteriota</taxon>
    </lineage>
</organism>
<evidence type="ECO:0000259" key="3">
    <source>
        <dbReference type="Pfam" id="PF00326"/>
    </source>
</evidence>
<dbReference type="GO" id="GO:0006508">
    <property type="term" value="P:proteolysis"/>
    <property type="evidence" value="ECO:0007669"/>
    <property type="project" value="InterPro"/>
</dbReference>
<comment type="caution">
    <text evidence="4">The sequence shown here is derived from an EMBL/GenBank/DDBJ whole genome shotgun (WGS) entry which is preliminary data.</text>
</comment>
<evidence type="ECO:0000313" key="4">
    <source>
        <dbReference type="EMBL" id="MBI5170943.1"/>
    </source>
</evidence>
<dbReference type="Pfam" id="PF00326">
    <property type="entry name" value="Peptidase_S9"/>
    <property type="match status" value="1"/>
</dbReference>
<dbReference type="SUPFAM" id="SSF53474">
    <property type="entry name" value="alpha/beta-Hydrolases"/>
    <property type="match status" value="1"/>
</dbReference>
<dbReference type="Proteomes" id="UP000696931">
    <property type="component" value="Unassembled WGS sequence"/>
</dbReference>
<dbReference type="AlphaFoldDB" id="A0A933SFU7"/>
<dbReference type="InterPro" id="IPR050261">
    <property type="entry name" value="FrsA_esterase"/>
</dbReference>
<feature type="chain" id="PRO_5038118086" evidence="2">
    <location>
        <begin position="31"/>
        <end position="391"/>
    </location>
</feature>
<dbReference type="PANTHER" id="PTHR22946">
    <property type="entry name" value="DIENELACTONE HYDROLASE DOMAIN-CONTAINING PROTEIN-RELATED"/>
    <property type="match status" value="1"/>
</dbReference>
<dbReference type="Gene3D" id="3.40.50.1820">
    <property type="entry name" value="alpha/beta hydrolase"/>
    <property type="match status" value="1"/>
</dbReference>
<feature type="domain" description="Peptidase S9 prolyl oligopeptidase catalytic" evidence="3">
    <location>
        <begin position="203"/>
        <end position="385"/>
    </location>
</feature>
<accession>A0A933SFU7</accession>
<sequence>MKPTTSRTTVLAIVAACLAAATVFTPRASAGDAPPPYMNGVDTVRADGELVWNVDYQIVNTLDTGFFPDSFRVDFENADDVRMRGERRWRENIDALAKGILPVSGHDSLQASYFCPARFEHGRLTLVLYGHTTTGTVPPLSHTVELRPGPFETSYPSALLESAKGKVEFTLLPPGNPEGRAPAILIVHDELGHGRTALPVARMLSRRGYAVALVSMPGFGRSSGEADWCGPATAAALEAAWAKLRATPGVDPARLAVWGSGRGATAAALLAARHPEVAALVAQSGTYDLAAAVTAADAPTRASIAAEAGKDAAALRARTVLRQPIPKCAVLLVHGELDTTAPAAAAHAYEAALRKAGAKVETRWFADRGHDAPQAAVRSAAMAFLRKLFGN</sequence>